<sequence>MKKTFKLLILALTMLSLTVPMGSIAFASSYLNESEVIVNSVSSISVIANRSTTTTGKVSASGSLTDVASSITTKATLYEYDSSTGSLIATSVTPVTKTSYNCSIYSFSTSFSVKEAKRYKVKLEITDVTNGLTNKNTFYSNIF</sequence>
<dbReference type="EMBL" id="JAGSND010000001">
    <property type="protein sequence ID" value="MBR0596818.1"/>
    <property type="molecule type" value="Genomic_DNA"/>
</dbReference>
<protein>
    <submittedName>
        <fullName evidence="2">Uncharacterized protein</fullName>
    </submittedName>
</protein>
<organism evidence="2 3">
    <name type="scientific">Sinanaerobacter chloroacetimidivorans</name>
    <dbReference type="NCBI Taxonomy" id="2818044"/>
    <lineage>
        <taxon>Bacteria</taxon>
        <taxon>Bacillati</taxon>
        <taxon>Bacillota</taxon>
        <taxon>Clostridia</taxon>
        <taxon>Peptostreptococcales</taxon>
        <taxon>Anaerovoracaceae</taxon>
        <taxon>Sinanaerobacter</taxon>
    </lineage>
</organism>
<reference evidence="2" key="1">
    <citation type="submission" date="2021-04" db="EMBL/GenBank/DDBJ databases">
        <title>Sinoanaerobacter chloroacetimidivorans sp. nov., an obligate anaerobic bacterium isolated from anaerobic sludge.</title>
        <authorList>
            <person name="Bao Y."/>
        </authorList>
    </citation>
    <scope>NUCLEOTIDE SEQUENCE</scope>
    <source>
        <strain evidence="2">BAD-6</strain>
    </source>
</reference>
<evidence type="ECO:0000313" key="2">
    <source>
        <dbReference type="EMBL" id="MBR0596818.1"/>
    </source>
</evidence>
<proteinExistence type="predicted"/>
<keyword evidence="3" id="KW-1185">Reference proteome</keyword>
<keyword evidence="1" id="KW-0732">Signal</keyword>
<gene>
    <name evidence="2" type="ORF">KCX82_02910</name>
</gene>
<evidence type="ECO:0000313" key="3">
    <source>
        <dbReference type="Proteomes" id="UP000675664"/>
    </source>
</evidence>
<comment type="caution">
    <text evidence="2">The sequence shown here is derived from an EMBL/GenBank/DDBJ whole genome shotgun (WGS) entry which is preliminary data.</text>
</comment>
<dbReference type="Proteomes" id="UP000675664">
    <property type="component" value="Unassembled WGS sequence"/>
</dbReference>
<feature type="chain" id="PRO_5039028464" evidence="1">
    <location>
        <begin position="26"/>
        <end position="143"/>
    </location>
</feature>
<evidence type="ECO:0000256" key="1">
    <source>
        <dbReference type="SAM" id="SignalP"/>
    </source>
</evidence>
<dbReference type="AlphaFoldDB" id="A0A8J7VZF4"/>
<feature type="signal peptide" evidence="1">
    <location>
        <begin position="1"/>
        <end position="25"/>
    </location>
</feature>
<accession>A0A8J7VZF4</accession>
<dbReference type="RefSeq" id="WP_227016936.1">
    <property type="nucleotide sequence ID" value="NZ_JAGSND010000001.1"/>
</dbReference>
<name>A0A8J7VZF4_9FIRM</name>
<reference evidence="2" key="2">
    <citation type="submission" date="2021-04" db="EMBL/GenBank/DDBJ databases">
        <authorList>
            <person name="Liu J."/>
        </authorList>
    </citation>
    <scope>NUCLEOTIDE SEQUENCE</scope>
    <source>
        <strain evidence="2">BAD-6</strain>
    </source>
</reference>